<dbReference type="Proteomes" id="UP001156682">
    <property type="component" value="Unassembled WGS sequence"/>
</dbReference>
<sequence>MTRHLFLTLLALTFSLLLSLSSYTLAENTPAQNTPSQPAETQLELEVLPAPIQHLKNKGLVIVREFPVGAALKGWVVNYQGKDMIVYTTADDEFLINGVLLDAQGNDLTEGHQKSWIPRPSWDDLATSHFITEPSLAPESTAGESTIYMFYDANCPFCHLAWLALQPYREAGLEVRWIPVAYLKPDSRDKAAAILSTPKNKQAEHLRASMQAFNTDTQDFSQPPSNENKQQLQTNMNLMQSLGINGTPGWVWLNKEGKMQTQAGMLRLPKLPNVTGLPAQKHTEPTLMRFR</sequence>
<keyword evidence="1" id="KW-0732">Signal</keyword>
<dbReference type="CDD" id="cd03020">
    <property type="entry name" value="DsbA_DsbC_DsbG"/>
    <property type="match status" value="1"/>
</dbReference>
<comment type="similarity">
    <text evidence="1">Belongs to the thioredoxin family. DsbC subfamily.</text>
</comment>
<comment type="function">
    <text evidence="1">Required for disulfide bond formation in some periplasmic proteins. Acts by transferring its disulfide bond to other proteins and is reduced in the process.</text>
</comment>
<dbReference type="PANTHER" id="PTHR35272">
    <property type="entry name" value="THIOL:DISULFIDE INTERCHANGE PROTEIN DSBC-RELATED"/>
    <property type="match status" value="1"/>
</dbReference>
<dbReference type="InterPro" id="IPR051470">
    <property type="entry name" value="Thiol:disulfide_interchange"/>
</dbReference>
<dbReference type="Gene3D" id="3.40.30.10">
    <property type="entry name" value="Glutaredoxin"/>
    <property type="match status" value="1"/>
</dbReference>
<proteinExistence type="inferred from homology"/>
<name>A0ABQ5ZYD2_9GAMM</name>
<dbReference type="Pfam" id="PF13098">
    <property type="entry name" value="Thioredoxin_2"/>
    <property type="match status" value="1"/>
</dbReference>
<organism evidence="3 4">
    <name type="scientific">Marinospirillum insulare</name>
    <dbReference type="NCBI Taxonomy" id="217169"/>
    <lineage>
        <taxon>Bacteria</taxon>
        <taxon>Pseudomonadati</taxon>
        <taxon>Pseudomonadota</taxon>
        <taxon>Gammaproteobacteria</taxon>
        <taxon>Oceanospirillales</taxon>
        <taxon>Oceanospirillaceae</taxon>
        <taxon>Marinospirillum</taxon>
    </lineage>
</organism>
<accession>A0ABQ5ZYD2</accession>
<feature type="signal peptide" evidence="1">
    <location>
        <begin position="1"/>
        <end position="26"/>
    </location>
</feature>
<keyword evidence="1" id="KW-0676">Redox-active center</keyword>
<dbReference type="SUPFAM" id="SSF54423">
    <property type="entry name" value="DsbC/DsbG N-terminal domain-like"/>
    <property type="match status" value="1"/>
</dbReference>
<dbReference type="InterPro" id="IPR009094">
    <property type="entry name" value="DiS-bond_isomerase_DsbC/G_N_sf"/>
</dbReference>
<evidence type="ECO:0000313" key="4">
    <source>
        <dbReference type="Proteomes" id="UP001156682"/>
    </source>
</evidence>
<feature type="chain" id="PRO_5045009565" description="Thiol:disulfide interchange protein" evidence="1">
    <location>
        <begin position="27"/>
        <end position="291"/>
    </location>
</feature>
<keyword evidence="4" id="KW-1185">Reference proteome</keyword>
<comment type="subcellular location">
    <subcellularLocation>
        <location evidence="1">Periplasm</location>
    </subcellularLocation>
</comment>
<dbReference type="NCBIfam" id="NF008657">
    <property type="entry name" value="PRK11657.1"/>
    <property type="match status" value="1"/>
</dbReference>
<reference evidence="4" key="1">
    <citation type="journal article" date="2019" name="Int. J. Syst. Evol. Microbiol.">
        <title>The Global Catalogue of Microorganisms (GCM) 10K type strain sequencing project: providing services to taxonomists for standard genome sequencing and annotation.</title>
        <authorList>
            <consortium name="The Broad Institute Genomics Platform"/>
            <consortium name="The Broad Institute Genome Sequencing Center for Infectious Disease"/>
            <person name="Wu L."/>
            <person name="Ma J."/>
        </authorList>
    </citation>
    <scope>NUCLEOTIDE SEQUENCE [LARGE SCALE GENOMIC DNA]</scope>
    <source>
        <strain evidence="4">NBRC 100033</strain>
    </source>
</reference>
<evidence type="ECO:0000256" key="1">
    <source>
        <dbReference type="RuleBase" id="RU364038"/>
    </source>
</evidence>
<dbReference type="InterPro" id="IPR036249">
    <property type="entry name" value="Thioredoxin-like_sf"/>
</dbReference>
<comment type="caution">
    <text evidence="3">The sequence shown here is derived from an EMBL/GenBank/DDBJ whole genome shotgun (WGS) entry which is preliminary data.</text>
</comment>
<dbReference type="PANTHER" id="PTHR35272:SF4">
    <property type="entry name" value="THIOL:DISULFIDE INTERCHANGE PROTEIN DSBG"/>
    <property type="match status" value="1"/>
</dbReference>
<dbReference type="Gene3D" id="3.10.450.70">
    <property type="entry name" value="Disulphide bond isomerase, DsbC/G, N-terminal"/>
    <property type="match status" value="1"/>
</dbReference>
<evidence type="ECO:0000313" key="3">
    <source>
        <dbReference type="EMBL" id="GLR64035.1"/>
    </source>
</evidence>
<dbReference type="EMBL" id="BSOR01000026">
    <property type="protein sequence ID" value="GLR64035.1"/>
    <property type="molecule type" value="Genomic_DNA"/>
</dbReference>
<dbReference type="SUPFAM" id="SSF52833">
    <property type="entry name" value="Thioredoxin-like"/>
    <property type="match status" value="1"/>
</dbReference>
<feature type="domain" description="Thioredoxin-like fold" evidence="2">
    <location>
        <begin position="143"/>
        <end position="262"/>
    </location>
</feature>
<gene>
    <name evidence="3" type="primary">dsbG</name>
    <name evidence="3" type="ORF">GCM10007878_14730</name>
</gene>
<dbReference type="InterPro" id="IPR033954">
    <property type="entry name" value="DiS-bond_Isoase_DsbC/G"/>
</dbReference>
<keyword evidence="1" id="KW-0574">Periplasm</keyword>
<dbReference type="InterPro" id="IPR012336">
    <property type="entry name" value="Thioredoxin-like_fold"/>
</dbReference>
<evidence type="ECO:0000259" key="2">
    <source>
        <dbReference type="Pfam" id="PF13098"/>
    </source>
</evidence>
<dbReference type="RefSeq" id="WP_027850774.1">
    <property type="nucleotide sequence ID" value="NZ_BSOR01000026.1"/>
</dbReference>
<protein>
    <recommendedName>
        <fullName evidence="1">Thiol:disulfide interchange protein</fullName>
    </recommendedName>
</protein>